<dbReference type="EMBL" id="HF582854">
    <property type="protein sequence ID" value="CCQ36626.1"/>
    <property type="molecule type" value="Genomic_DNA"/>
</dbReference>
<dbReference type="HOGENOM" id="CLU_1933317_0_0_2"/>
<dbReference type="Proteomes" id="UP000011867">
    <property type="component" value="Chromosome"/>
</dbReference>
<dbReference type="KEGG" id="nmo:Nmlp_2459"/>
<evidence type="ECO:0000313" key="2">
    <source>
        <dbReference type="Proteomes" id="UP000011867"/>
    </source>
</evidence>
<keyword evidence="2" id="KW-1185">Reference proteome</keyword>
<sequence>MRSAARPSTTPRDADSRSTRRDVCLLAVALPLAGCVSDPGADCRGATVRLSLQPVRTVQSPLVLDSERLSAEAVVVVETAIEDKHIERCVSWHPGAGETGASPGLAELGELLEAHAGVELPADIETDARFRGDPYRLSLVTDRNG</sequence>
<evidence type="ECO:0000313" key="1">
    <source>
        <dbReference type="EMBL" id="CCQ36626.1"/>
    </source>
</evidence>
<dbReference type="AlphaFoldDB" id="M1XR51"/>
<protein>
    <submittedName>
        <fullName evidence="1">Uncharacterized protein</fullName>
    </submittedName>
</protein>
<accession>M1XR51</accession>
<organism evidence="1 2">
    <name type="scientific">Natronomonas moolapensis (strain DSM 18674 / CECT 7526 / JCM 14361 / 8.8.11)</name>
    <dbReference type="NCBI Taxonomy" id="268739"/>
    <lineage>
        <taxon>Archaea</taxon>
        <taxon>Methanobacteriati</taxon>
        <taxon>Methanobacteriota</taxon>
        <taxon>Stenosarchaea group</taxon>
        <taxon>Halobacteria</taxon>
        <taxon>Halobacteriales</taxon>
        <taxon>Natronomonadaceae</taxon>
        <taxon>Natronomonas</taxon>
    </lineage>
</organism>
<gene>
    <name evidence="1" type="ordered locus">Nmlp_2459</name>
</gene>
<name>M1XR51_NATM8</name>
<reference evidence="1 2" key="1">
    <citation type="journal article" date="2013" name="Genome Announc.">
        <title>Genome of the haloarchaeon Natronomonas moolapensis, a neutrophilic member of a previously haloalkaliphilic genus.</title>
        <authorList>
            <person name="Dyall-Smith M.L."/>
            <person name="Pfeiffer F."/>
            <person name="Oberwinkler T."/>
            <person name="Klee K."/>
            <person name="Rampp M."/>
            <person name="Palm P."/>
            <person name="Gross K."/>
            <person name="Schuster S.C."/>
            <person name="Oesterhelt D."/>
        </authorList>
    </citation>
    <scope>NUCLEOTIDE SEQUENCE [LARGE SCALE GENOMIC DNA]</scope>
    <source>
        <strain evidence="2">DSM 18674 / JCM 14361 / 8.8.11</strain>
    </source>
</reference>
<proteinExistence type="predicted"/>